<dbReference type="AlphaFoldDB" id="A0A2P7QX31"/>
<dbReference type="SUPFAM" id="SSF53254">
    <property type="entry name" value="Phosphoglycerate mutase-like"/>
    <property type="match status" value="1"/>
</dbReference>
<organism evidence="1 2">
    <name type="scientific">Zobellella taiwanensis</name>
    <dbReference type="NCBI Taxonomy" id="347535"/>
    <lineage>
        <taxon>Bacteria</taxon>
        <taxon>Pseudomonadati</taxon>
        <taxon>Pseudomonadota</taxon>
        <taxon>Gammaproteobacteria</taxon>
        <taxon>Aeromonadales</taxon>
        <taxon>Aeromonadaceae</taxon>
        <taxon>Zobellella</taxon>
    </lineage>
</organism>
<dbReference type="Pfam" id="PF00300">
    <property type="entry name" value="His_Phos_1"/>
    <property type="match status" value="1"/>
</dbReference>
<dbReference type="PANTHER" id="PTHR47821">
    <property type="entry name" value="PHOSPHOGLYCERATE MUTASE FAMILY PROTEIN"/>
    <property type="match status" value="1"/>
</dbReference>
<dbReference type="InterPro" id="IPR029033">
    <property type="entry name" value="His_PPase_superfam"/>
</dbReference>
<protein>
    <submittedName>
        <fullName evidence="1">Histidine phosphatase family protein</fullName>
    </submittedName>
</protein>
<evidence type="ECO:0000313" key="2">
    <source>
        <dbReference type="Proteomes" id="UP000242181"/>
    </source>
</evidence>
<gene>
    <name evidence="1" type="ORF">C7I36_09615</name>
</gene>
<accession>A0A2P7QX31</accession>
<dbReference type="RefSeq" id="WP_106453501.1">
    <property type="nucleotide sequence ID" value="NZ_PXYH01000011.1"/>
</dbReference>
<dbReference type="EMBL" id="PXYH01000011">
    <property type="protein sequence ID" value="PSJ42528.1"/>
    <property type="molecule type" value="Genomic_DNA"/>
</dbReference>
<proteinExistence type="predicted"/>
<name>A0A2P7QX31_9GAMM</name>
<reference evidence="1 2" key="1">
    <citation type="submission" date="2018-03" db="EMBL/GenBank/DDBJ databases">
        <title>The draft genome of Zobellella taiwanensis JCM 13381.</title>
        <authorList>
            <person name="Liu L."/>
            <person name="Li L."/>
            <person name="Wang T."/>
            <person name="Zhang X."/>
            <person name="Liang L."/>
        </authorList>
    </citation>
    <scope>NUCLEOTIDE SEQUENCE [LARGE SCALE GENOMIC DNA]</scope>
    <source>
        <strain evidence="1 2">JCM 13381</strain>
    </source>
</reference>
<dbReference type="InterPro" id="IPR013078">
    <property type="entry name" value="His_Pase_superF_clade-1"/>
</dbReference>
<evidence type="ECO:0000313" key="1">
    <source>
        <dbReference type="EMBL" id="PSJ42528.1"/>
    </source>
</evidence>
<keyword evidence="2" id="KW-1185">Reference proteome</keyword>
<comment type="caution">
    <text evidence="1">The sequence shown here is derived from an EMBL/GenBank/DDBJ whole genome shotgun (WGS) entry which is preliminary data.</text>
</comment>
<dbReference type="SMART" id="SM00855">
    <property type="entry name" value="PGAM"/>
    <property type="match status" value="1"/>
</dbReference>
<dbReference type="CDD" id="cd07067">
    <property type="entry name" value="HP_PGM_like"/>
    <property type="match status" value="1"/>
</dbReference>
<dbReference type="PANTHER" id="PTHR47821:SF2">
    <property type="entry name" value="PHOSPHOGLYCERATE MUTASE FAMILY PROTEIN"/>
    <property type="match status" value="1"/>
</dbReference>
<dbReference type="Gene3D" id="3.40.50.1240">
    <property type="entry name" value="Phosphoglycerate mutase-like"/>
    <property type="match status" value="1"/>
</dbReference>
<dbReference type="OrthoDB" id="9793115at2"/>
<sequence length="196" mass="21882">MTLNNRYLVLRHGHSLANQAHLIISDPRRGSQDYGLSAAGRDQVASTLDHWPLALPDRIVCSPFLRTRETAALAAARFLVPMSEDAALRERFFGELDGGPDLRYPDVWQQDALSPDHHYAGVESLAQVAERGWRLIERLEQAHRGQTLLLVSHGDTLQILLTRALGLPLTRHRELKPLATAEVRELLVPARARQAG</sequence>
<dbReference type="Proteomes" id="UP000242181">
    <property type="component" value="Unassembled WGS sequence"/>
</dbReference>